<dbReference type="AlphaFoldDB" id="A0A0P8W7G8"/>
<accession>A0A0P8W7G8</accession>
<comment type="function">
    <text evidence="3">May play the central regulatory role in sporulation. It may be an element of the effector pathway responsible for the activation of sporulation genes in response to nutritional stress. Spo0A may act in concert with spo0H (a sigma factor) to control the expression of some genes that are critical to the sporulation process.</text>
</comment>
<evidence type="ECO:0000256" key="1">
    <source>
        <dbReference type="ARBA" id="ARBA00018672"/>
    </source>
</evidence>
<keyword evidence="7" id="KW-1185">Reference proteome</keyword>
<dbReference type="RefSeq" id="WP_054874748.1">
    <property type="nucleotide sequence ID" value="NZ_LKET01000029.1"/>
</dbReference>
<keyword evidence="2 4" id="KW-0597">Phosphoprotein</keyword>
<proteinExistence type="predicted"/>
<dbReference type="EMBL" id="LKET01000029">
    <property type="protein sequence ID" value="KPU44601.1"/>
    <property type="molecule type" value="Genomic_DNA"/>
</dbReference>
<evidence type="ECO:0000256" key="2">
    <source>
        <dbReference type="ARBA" id="ARBA00022553"/>
    </source>
</evidence>
<evidence type="ECO:0000259" key="5">
    <source>
        <dbReference type="PROSITE" id="PS50110"/>
    </source>
</evidence>
<dbReference type="InterPro" id="IPR001789">
    <property type="entry name" value="Sig_transdc_resp-reg_receiver"/>
</dbReference>
<reference evidence="6 7" key="1">
    <citation type="submission" date="2015-09" db="EMBL/GenBank/DDBJ databases">
        <title>Genome sequence of Oxobacter pfennigii DSM 3222.</title>
        <authorList>
            <person name="Poehlein A."/>
            <person name="Bengelsdorf F.R."/>
            <person name="Schiel-Bengelsdorf B."/>
            <person name="Duerre P."/>
            <person name="Daniel R."/>
        </authorList>
    </citation>
    <scope>NUCLEOTIDE SEQUENCE [LARGE SCALE GENOMIC DNA]</scope>
    <source>
        <strain evidence="6 7">DSM 3222</strain>
    </source>
</reference>
<dbReference type="SMART" id="SM00448">
    <property type="entry name" value="REC"/>
    <property type="match status" value="1"/>
</dbReference>
<dbReference type="InterPro" id="IPR050595">
    <property type="entry name" value="Bact_response_regulator"/>
</dbReference>
<dbReference type="SUPFAM" id="SSF52172">
    <property type="entry name" value="CheY-like"/>
    <property type="match status" value="1"/>
</dbReference>
<dbReference type="STRING" id="36849.OXPF_16840"/>
<dbReference type="GO" id="GO:0000160">
    <property type="term" value="P:phosphorelay signal transduction system"/>
    <property type="evidence" value="ECO:0007669"/>
    <property type="project" value="InterPro"/>
</dbReference>
<dbReference type="Gene3D" id="3.40.50.2300">
    <property type="match status" value="1"/>
</dbReference>
<feature type="modified residue" description="4-aspartylphosphate" evidence="4">
    <location>
        <position position="51"/>
    </location>
</feature>
<dbReference type="InterPro" id="IPR011006">
    <property type="entry name" value="CheY-like_superfamily"/>
</dbReference>
<name>A0A0P8W7G8_9CLOT</name>
<dbReference type="CDD" id="cd00156">
    <property type="entry name" value="REC"/>
    <property type="match status" value="1"/>
</dbReference>
<dbReference type="Pfam" id="PF00072">
    <property type="entry name" value="Response_reg"/>
    <property type="match status" value="1"/>
</dbReference>
<dbReference type="PANTHER" id="PTHR44591:SF3">
    <property type="entry name" value="RESPONSE REGULATORY DOMAIN-CONTAINING PROTEIN"/>
    <property type="match status" value="1"/>
</dbReference>
<gene>
    <name evidence="6" type="primary">kdpE_1</name>
    <name evidence="6" type="ORF">OXPF_16840</name>
</gene>
<feature type="domain" description="Response regulatory" evidence="5">
    <location>
        <begin position="3"/>
        <end position="116"/>
    </location>
</feature>
<comment type="caution">
    <text evidence="6">The sequence shown here is derived from an EMBL/GenBank/DDBJ whole genome shotgun (WGS) entry which is preliminary data.</text>
</comment>
<organism evidence="6 7">
    <name type="scientific">Oxobacter pfennigii</name>
    <dbReference type="NCBI Taxonomy" id="36849"/>
    <lineage>
        <taxon>Bacteria</taxon>
        <taxon>Bacillati</taxon>
        <taxon>Bacillota</taxon>
        <taxon>Clostridia</taxon>
        <taxon>Eubacteriales</taxon>
        <taxon>Clostridiaceae</taxon>
        <taxon>Oxobacter</taxon>
    </lineage>
</organism>
<dbReference type="OrthoDB" id="9790442at2"/>
<sequence>MGKVLIVDDQPVIRKLLFEVLDDEFDVRFAETGEEAIVISQDFKPDVILLDIGLAGMSGVEAIPEFKKLSPKSNIIMLTGSANGSLINKALSCGASDCITKPFDIFELKTRLENIISKQSAV</sequence>
<evidence type="ECO:0000256" key="4">
    <source>
        <dbReference type="PROSITE-ProRule" id="PRU00169"/>
    </source>
</evidence>
<protein>
    <recommendedName>
        <fullName evidence="1">Stage 0 sporulation protein A homolog</fullName>
    </recommendedName>
</protein>
<evidence type="ECO:0000256" key="3">
    <source>
        <dbReference type="ARBA" id="ARBA00024867"/>
    </source>
</evidence>
<dbReference type="PANTHER" id="PTHR44591">
    <property type="entry name" value="STRESS RESPONSE REGULATOR PROTEIN 1"/>
    <property type="match status" value="1"/>
</dbReference>
<dbReference type="PROSITE" id="PS50110">
    <property type="entry name" value="RESPONSE_REGULATORY"/>
    <property type="match status" value="1"/>
</dbReference>
<dbReference type="Proteomes" id="UP000050326">
    <property type="component" value="Unassembled WGS sequence"/>
</dbReference>
<evidence type="ECO:0000313" key="6">
    <source>
        <dbReference type="EMBL" id="KPU44601.1"/>
    </source>
</evidence>
<evidence type="ECO:0000313" key="7">
    <source>
        <dbReference type="Proteomes" id="UP000050326"/>
    </source>
</evidence>